<dbReference type="SUPFAM" id="SSF63829">
    <property type="entry name" value="Calcium-dependent phosphotriesterase"/>
    <property type="match status" value="1"/>
</dbReference>
<proteinExistence type="predicted"/>
<feature type="transmembrane region" description="Helical" evidence="2">
    <location>
        <begin position="376"/>
        <end position="395"/>
    </location>
</feature>
<gene>
    <name evidence="3" type="ORF">KC573_02325</name>
</gene>
<feature type="compositionally biased region" description="Pro residues" evidence="1">
    <location>
        <begin position="305"/>
        <end position="324"/>
    </location>
</feature>
<organism evidence="3 4">
    <name type="scientific">candidate division WWE3 bacterium</name>
    <dbReference type="NCBI Taxonomy" id="2053526"/>
    <lineage>
        <taxon>Bacteria</taxon>
        <taxon>Katanobacteria</taxon>
    </lineage>
</organism>
<dbReference type="EMBL" id="JAGQKY010000087">
    <property type="protein sequence ID" value="MCA9397640.1"/>
    <property type="molecule type" value="Genomic_DNA"/>
</dbReference>
<evidence type="ECO:0000256" key="2">
    <source>
        <dbReference type="SAM" id="Phobius"/>
    </source>
</evidence>
<reference evidence="3" key="1">
    <citation type="submission" date="2020-04" db="EMBL/GenBank/DDBJ databases">
        <authorList>
            <person name="Zhang T."/>
        </authorList>
    </citation>
    <scope>NUCLEOTIDE SEQUENCE</scope>
    <source>
        <strain evidence="3">HKST-UBA02</strain>
    </source>
</reference>
<comment type="caution">
    <text evidence="3">The sequence shown here is derived from an EMBL/GenBank/DDBJ whole genome shotgun (WGS) entry which is preliminary data.</text>
</comment>
<reference evidence="3" key="2">
    <citation type="journal article" date="2021" name="Microbiome">
        <title>Successional dynamics and alternative stable states in a saline activated sludge microbial community over 9 years.</title>
        <authorList>
            <person name="Wang Y."/>
            <person name="Ye J."/>
            <person name="Ju F."/>
            <person name="Liu L."/>
            <person name="Boyd J.A."/>
            <person name="Deng Y."/>
            <person name="Parks D.H."/>
            <person name="Jiang X."/>
            <person name="Yin X."/>
            <person name="Woodcroft B.J."/>
            <person name="Tyson G.W."/>
            <person name="Hugenholtz P."/>
            <person name="Polz M.F."/>
            <person name="Zhang T."/>
        </authorList>
    </citation>
    <scope>NUCLEOTIDE SEQUENCE</scope>
    <source>
        <strain evidence="3">HKST-UBA02</strain>
    </source>
</reference>
<evidence type="ECO:0000313" key="4">
    <source>
        <dbReference type="Proteomes" id="UP000699691"/>
    </source>
</evidence>
<dbReference type="Proteomes" id="UP000699691">
    <property type="component" value="Unassembled WGS sequence"/>
</dbReference>
<feature type="region of interest" description="Disordered" evidence="1">
    <location>
        <begin position="298"/>
        <end position="353"/>
    </location>
</feature>
<evidence type="ECO:0000313" key="3">
    <source>
        <dbReference type="EMBL" id="MCA9397640.1"/>
    </source>
</evidence>
<feature type="compositionally biased region" description="Low complexity" evidence="1">
    <location>
        <begin position="325"/>
        <end position="353"/>
    </location>
</feature>
<dbReference type="InterPro" id="IPR051344">
    <property type="entry name" value="Vgb"/>
</dbReference>
<sequence>MYFVIPFLIVSSFFYFVSNNKDTSVAEPMVAGTCSLPDILISRWGTTDAIQLYDGVSQSFVQDFVDTGLTNQHSIVYGPDGDLYLANTDSSEIIQYDGETGTFIGVIADSGDGLGSPYGIAFNDSGVMFVTDRSSGLFRIDSGVVTNLSAGSFSIGNEFGPDGRWYVVNDAAGQQNIQVYNPTTGALIETFVANGAGGLGRPGDIEFGSDGNLYVSDVTGDTILRYDGTTGAFIDTFITAVGVSQPLGIAFHPSTDELYVTYVSTGVVVYEAPGTINEGDPTGVTYASGQSKDIAFYEDSTCTPSPTPTPEPTATPTPTLPPGVTPSVTPTPSSTLEPISTLTPTPTQTSLDTVSQVSSGGVSATPIAQQLPDTDGGGVAIMITLAFIFMAAAMLSL</sequence>
<dbReference type="PANTHER" id="PTHR40274">
    <property type="entry name" value="VIRGINIAMYCIN B LYASE"/>
    <property type="match status" value="1"/>
</dbReference>
<dbReference type="Gene3D" id="2.120.10.30">
    <property type="entry name" value="TolB, C-terminal domain"/>
    <property type="match status" value="2"/>
</dbReference>
<protein>
    <recommendedName>
        <fullName evidence="5">SMP-30/Gluconolactonase/LRE-like region domain-containing protein</fullName>
    </recommendedName>
</protein>
<dbReference type="InterPro" id="IPR011042">
    <property type="entry name" value="6-blade_b-propeller_TolB-like"/>
</dbReference>
<evidence type="ECO:0000256" key="1">
    <source>
        <dbReference type="SAM" id="MobiDB-lite"/>
    </source>
</evidence>
<evidence type="ECO:0008006" key="5">
    <source>
        <dbReference type="Google" id="ProtNLM"/>
    </source>
</evidence>
<dbReference type="AlphaFoldDB" id="A0A955LW64"/>
<dbReference type="PANTHER" id="PTHR40274:SF3">
    <property type="entry name" value="VIRGINIAMYCIN B LYASE"/>
    <property type="match status" value="1"/>
</dbReference>
<keyword evidence="2" id="KW-1133">Transmembrane helix</keyword>
<accession>A0A955LW64</accession>
<name>A0A955LW64_UNCKA</name>
<keyword evidence="2" id="KW-0812">Transmembrane</keyword>
<keyword evidence="2" id="KW-0472">Membrane</keyword>